<keyword evidence="5" id="KW-1185">Reference proteome</keyword>
<dbReference type="PROSITE" id="PS51257">
    <property type="entry name" value="PROKAR_LIPOPROTEIN"/>
    <property type="match status" value="1"/>
</dbReference>
<proteinExistence type="inferred from homology"/>
<dbReference type="GO" id="GO:0016491">
    <property type="term" value="F:oxidoreductase activity"/>
    <property type="evidence" value="ECO:0007669"/>
    <property type="project" value="TreeGrafter"/>
</dbReference>
<organism evidence="4 5">
    <name type="scientific">Thalictrum thalictroides</name>
    <name type="common">Rue-anemone</name>
    <name type="synonym">Anemone thalictroides</name>
    <dbReference type="NCBI Taxonomy" id="46969"/>
    <lineage>
        <taxon>Eukaryota</taxon>
        <taxon>Viridiplantae</taxon>
        <taxon>Streptophyta</taxon>
        <taxon>Embryophyta</taxon>
        <taxon>Tracheophyta</taxon>
        <taxon>Spermatophyta</taxon>
        <taxon>Magnoliopsida</taxon>
        <taxon>Ranunculales</taxon>
        <taxon>Ranunculaceae</taxon>
        <taxon>Thalictroideae</taxon>
        <taxon>Thalictrum</taxon>
    </lineage>
</organism>
<dbReference type="PANTHER" id="PTHR11709">
    <property type="entry name" value="MULTI-COPPER OXIDASE"/>
    <property type="match status" value="1"/>
</dbReference>
<dbReference type="InterPro" id="IPR034273">
    <property type="entry name" value="CuRO_1_AAO-like"/>
</dbReference>
<sequence length="192" mass="21642">MRQPIPLVHLFVGFLACFCVLVVKADDPYRYFTWTITYGTISPLGVPQQGILINGQFPGPQIDCVTNDNVIVTVINKLDQPFLITWNGVKQRKNSWQDGVLGTNCPIPPKTSYQYKLQAKDQIGTYTYFPSTLMHKASGGFGGFNIYSRAVIPVPYAPPADDYTVLVGDWYKSNHKVSKLYIQFNQFSCFRA</sequence>
<feature type="chain" id="PRO_5029689372" evidence="2">
    <location>
        <begin position="26"/>
        <end position="192"/>
    </location>
</feature>
<feature type="signal peptide" evidence="2">
    <location>
        <begin position="1"/>
        <end position="25"/>
    </location>
</feature>
<comment type="caution">
    <text evidence="4">The sequence shown here is derived from an EMBL/GenBank/DDBJ whole genome shotgun (WGS) entry which is preliminary data.</text>
</comment>
<evidence type="ECO:0000313" key="4">
    <source>
        <dbReference type="EMBL" id="KAF5178381.1"/>
    </source>
</evidence>
<gene>
    <name evidence="4" type="ORF">FRX31_032023</name>
</gene>
<dbReference type="InterPro" id="IPR045087">
    <property type="entry name" value="Cu-oxidase_fam"/>
</dbReference>
<accession>A0A7J6V0V1</accession>
<evidence type="ECO:0000313" key="5">
    <source>
        <dbReference type="Proteomes" id="UP000554482"/>
    </source>
</evidence>
<dbReference type="InterPro" id="IPR011707">
    <property type="entry name" value="Cu-oxidase-like_N"/>
</dbReference>
<dbReference type="CDD" id="cd13846">
    <property type="entry name" value="CuRO_1_AAO_like_1"/>
    <property type="match status" value="1"/>
</dbReference>
<reference evidence="4 5" key="1">
    <citation type="submission" date="2020-06" db="EMBL/GenBank/DDBJ databases">
        <title>Transcriptomic and genomic resources for Thalictrum thalictroides and T. hernandezii: Facilitating candidate gene discovery in an emerging model plant lineage.</title>
        <authorList>
            <person name="Arias T."/>
            <person name="Riano-Pachon D.M."/>
            <person name="Di Stilio V.S."/>
        </authorList>
    </citation>
    <scope>NUCLEOTIDE SEQUENCE [LARGE SCALE GENOMIC DNA]</scope>
    <source>
        <strain evidence="5">cv. WT478/WT964</strain>
        <tissue evidence="4">Leaves</tissue>
    </source>
</reference>
<evidence type="ECO:0000256" key="1">
    <source>
        <dbReference type="ARBA" id="ARBA00010609"/>
    </source>
</evidence>
<comment type="similarity">
    <text evidence="1">Belongs to the multicopper oxidase family.</text>
</comment>
<keyword evidence="2" id="KW-0732">Signal</keyword>
<dbReference type="Gene3D" id="2.60.40.420">
    <property type="entry name" value="Cupredoxins - blue copper proteins"/>
    <property type="match status" value="1"/>
</dbReference>
<evidence type="ECO:0000259" key="3">
    <source>
        <dbReference type="Pfam" id="PF07732"/>
    </source>
</evidence>
<dbReference type="PANTHER" id="PTHR11709:SF245">
    <property type="entry name" value="SKU5 SIMILAR 16"/>
    <property type="match status" value="1"/>
</dbReference>
<dbReference type="EMBL" id="JABWDY010040120">
    <property type="protein sequence ID" value="KAF5178381.1"/>
    <property type="molecule type" value="Genomic_DNA"/>
</dbReference>
<dbReference type="AlphaFoldDB" id="A0A7J6V0V1"/>
<dbReference type="Pfam" id="PF07732">
    <property type="entry name" value="Cu-oxidase_3"/>
    <property type="match status" value="1"/>
</dbReference>
<protein>
    <submittedName>
        <fullName evidence="4">L-ascorbate oxidase-like protein</fullName>
    </submittedName>
</protein>
<evidence type="ECO:0000256" key="2">
    <source>
        <dbReference type="SAM" id="SignalP"/>
    </source>
</evidence>
<dbReference type="OrthoDB" id="2121828at2759"/>
<feature type="domain" description="Plastocyanin-like" evidence="3">
    <location>
        <begin position="36"/>
        <end position="149"/>
    </location>
</feature>
<dbReference type="InterPro" id="IPR008972">
    <property type="entry name" value="Cupredoxin"/>
</dbReference>
<dbReference type="GO" id="GO:0005507">
    <property type="term" value="F:copper ion binding"/>
    <property type="evidence" value="ECO:0007669"/>
    <property type="project" value="InterPro"/>
</dbReference>
<name>A0A7J6V0V1_THATH</name>
<dbReference type="SUPFAM" id="SSF49503">
    <property type="entry name" value="Cupredoxins"/>
    <property type="match status" value="1"/>
</dbReference>
<dbReference type="Proteomes" id="UP000554482">
    <property type="component" value="Unassembled WGS sequence"/>
</dbReference>